<keyword evidence="3" id="KW-1185">Reference proteome</keyword>
<dbReference type="PANTHER" id="PTHR41271">
    <property type="entry name" value="DUF402 DOMAIN-CONTAINING PROTEIN"/>
    <property type="match status" value="1"/>
</dbReference>
<dbReference type="Proteomes" id="UP000256869">
    <property type="component" value="Unassembled WGS sequence"/>
</dbReference>
<dbReference type="PANTHER" id="PTHR41271:SF1">
    <property type="entry name" value="DUF402 DOMAIN-CONTAINING PROTEIN"/>
    <property type="match status" value="1"/>
</dbReference>
<accession>A0A3D9IGP2</accession>
<dbReference type="Pfam" id="PF04167">
    <property type="entry name" value="DUF402"/>
    <property type="match status" value="1"/>
</dbReference>
<reference evidence="2 3" key="1">
    <citation type="submission" date="2018-07" db="EMBL/GenBank/DDBJ databases">
        <title>Genomic Encyclopedia of Type Strains, Phase III (KMG-III): the genomes of soil and plant-associated and newly described type strains.</title>
        <authorList>
            <person name="Whitman W."/>
        </authorList>
    </citation>
    <scope>NUCLEOTIDE SEQUENCE [LARGE SCALE GENOMIC DNA]</scope>
    <source>
        <strain evidence="2 3">CECT 8236</strain>
    </source>
</reference>
<organism evidence="2 3">
    <name type="scientific">Cohnella lupini</name>
    <dbReference type="NCBI Taxonomy" id="1294267"/>
    <lineage>
        <taxon>Bacteria</taxon>
        <taxon>Bacillati</taxon>
        <taxon>Bacillota</taxon>
        <taxon>Bacilli</taxon>
        <taxon>Bacillales</taxon>
        <taxon>Paenibacillaceae</taxon>
        <taxon>Cohnella</taxon>
    </lineage>
</organism>
<feature type="domain" description="DUF402" evidence="1">
    <location>
        <begin position="75"/>
        <end position="190"/>
    </location>
</feature>
<name>A0A3D9IGP2_9BACL</name>
<gene>
    <name evidence="2" type="ORF">DFP95_106105</name>
</gene>
<dbReference type="SUPFAM" id="SSF159234">
    <property type="entry name" value="FomD-like"/>
    <property type="match status" value="1"/>
</dbReference>
<proteinExistence type="predicted"/>
<dbReference type="AlphaFoldDB" id="A0A3D9IGP2"/>
<dbReference type="EMBL" id="QRDY01000006">
    <property type="protein sequence ID" value="RED60316.1"/>
    <property type="molecule type" value="Genomic_DNA"/>
</dbReference>
<evidence type="ECO:0000259" key="1">
    <source>
        <dbReference type="Pfam" id="PF04167"/>
    </source>
</evidence>
<dbReference type="InterPro" id="IPR007295">
    <property type="entry name" value="DUF402"/>
</dbReference>
<dbReference type="InterPro" id="IPR035930">
    <property type="entry name" value="FomD-like_sf"/>
</dbReference>
<evidence type="ECO:0000313" key="3">
    <source>
        <dbReference type="Proteomes" id="UP000256869"/>
    </source>
</evidence>
<sequence length="214" mass="25389">MVSFHYIELPCGQRGFTTNVGRTERKVVMKRKFSDRANWRRILKKSYACIPMDEPHFRGFVTLYRIHELRDPLWKEYNGRRMCLADRGYLWMQHFPRGEHFVVTTMFDDKGQVVQWYIDICKIQGLTDQQVPWFDDLFLDIVVLPTGEKLLLDEDELEEALDEGQITPRDSAMAQKTAGRLMELINQNKFPYFDLSLTHRRLLLDKLGWEKGLV</sequence>
<protein>
    <recommendedName>
        <fullName evidence="1">DUF402 domain-containing protein</fullName>
    </recommendedName>
</protein>
<evidence type="ECO:0000313" key="2">
    <source>
        <dbReference type="EMBL" id="RED60316.1"/>
    </source>
</evidence>
<dbReference type="Gene3D" id="2.40.380.10">
    <property type="entry name" value="FomD-like"/>
    <property type="match status" value="1"/>
</dbReference>
<comment type="caution">
    <text evidence="2">The sequence shown here is derived from an EMBL/GenBank/DDBJ whole genome shotgun (WGS) entry which is preliminary data.</text>
</comment>